<keyword evidence="4 5" id="KW-0472">Membrane</keyword>
<name>A0A553NU00_TIGCA</name>
<reference evidence="6 7" key="1">
    <citation type="journal article" date="2018" name="Nat. Ecol. Evol.">
        <title>Genomic signatures of mitonuclear coevolution across populations of Tigriopus californicus.</title>
        <authorList>
            <person name="Barreto F.S."/>
            <person name="Watson E.T."/>
            <person name="Lima T.G."/>
            <person name="Willett C.S."/>
            <person name="Edmands S."/>
            <person name="Li W."/>
            <person name="Burton R.S."/>
        </authorList>
    </citation>
    <scope>NUCLEOTIDE SEQUENCE [LARGE SCALE GENOMIC DNA]</scope>
    <source>
        <strain evidence="6 7">San Diego</strain>
    </source>
</reference>
<evidence type="ECO:0000313" key="7">
    <source>
        <dbReference type="Proteomes" id="UP000318571"/>
    </source>
</evidence>
<protein>
    <submittedName>
        <fullName evidence="6">Uncharacterized protein</fullName>
    </submittedName>
</protein>
<keyword evidence="7" id="KW-1185">Reference proteome</keyword>
<feature type="transmembrane region" description="Helical" evidence="5">
    <location>
        <begin position="245"/>
        <end position="264"/>
    </location>
</feature>
<feature type="transmembrane region" description="Helical" evidence="5">
    <location>
        <begin position="157"/>
        <end position="181"/>
    </location>
</feature>
<feature type="transmembrane region" description="Helical" evidence="5">
    <location>
        <begin position="18"/>
        <end position="43"/>
    </location>
</feature>
<evidence type="ECO:0000256" key="2">
    <source>
        <dbReference type="ARBA" id="ARBA00022692"/>
    </source>
</evidence>
<gene>
    <name evidence="6" type="ORF">TCAL_09652</name>
</gene>
<evidence type="ECO:0000256" key="5">
    <source>
        <dbReference type="SAM" id="Phobius"/>
    </source>
</evidence>
<dbReference type="Proteomes" id="UP000318571">
    <property type="component" value="Chromosome 1"/>
</dbReference>
<evidence type="ECO:0000256" key="4">
    <source>
        <dbReference type="ARBA" id="ARBA00023136"/>
    </source>
</evidence>
<evidence type="ECO:0000256" key="3">
    <source>
        <dbReference type="ARBA" id="ARBA00022989"/>
    </source>
</evidence>
<dbReference type="GO" id="GO:0016020">
    <property type="term" value="C:membrane"/>
    <property type="evidence" value="ECO:0007669"/>
    <property type="project" value="UniProtKB-SubCell"/>
</dbReference>
<dbReference type="Pfam" id="PF13903">
    <property type="entry name" value="Claudin_2"/>
    <property type="match status" value="1"/>
</dbReference>
<comment type="subcellular location">
    <subcellularLocation>
        <location evidence="1">Membrane</location>
        <topology evidence="1">Multi-pass membrane protein</topology>
    </subcellularLocation>
</comment>
<dbReference type="OrthoDB" id="6419888at2759"/>
<evidence type="ECO:0000256" key="1">
    <source>
        <dbReference type="ARBA" id="ARBA00004141"/>
    </source>
</evidence>
<proteinExistence type="predicted"/>
<organism evidence="6 7">
    <name type="scientific">Tigriopus californicus</name>
    <name type="common">Marine copepod</name>
    <dbReference type="NCBI Taxonomy" id="6832"/>
    <lineage>
        <taxon>Eukaryota</taxon>
        <taxon>Metazoa</taxon>
        <taxon>Ecdysozoa</taxon>
        <taxon>Arthropoda</taxon>
        <taxon>Crustacea</taxon>
        <taxon>Multicrustacea</taxon>
        <taxon>Hexanauplia</taxon>
        <taxon>Copepoda</taxon>
        <taxon>Harpacticoida</taxon>
        <taxon>Harpacticidae</taxon>
        <taxon>Tigriopus</taxon>
    </lineage>
</organism>
<keyword evidence="3 5" id="KW-1133">Transmembrane helix</keyword>
<feature type="transmembrane region" description="Helical" evidence="5">
    <location>
        <begin position="187"/>
        <end position="209"/>
    </location>
</feature>
<comment type="caution">
    <text evidence="6">The sequence shown here is derived from an EMBL/GenBank/DDBJ whole genome shotgun (WGS) entry which is preliminary data.</text>
</comment>
<keyword evidence="2 5" id="KW-0812">Transmembrane</keyword>
<dbReference type="Gene3D" id="1.20.140.150">
    <property type="match status" value="1"/>
</dbReference>
<dbReference type="AlphaFoldDB" id="A0A553NU00"/>
<accession>A0A553NU00</accession>
<dbReference type="EMBL" id="VCGU01000010">
    <property type="protein sequence ID" value="TRY68902.1"/>
    <property type="molecule type" value="Genomic_DNA"/>
</dbReference>
<evidence type="ECO:0000313" key="6">
    <source>
        <dbReference type="EMBL" id="TRY68902.1"/>
    </source>
</evidence>
<dbReference type="InterPro" id="IPR004031">
    <property type="entry name" value="PMP22/EMP/MP20/Claudin"/>
</dbReference>
<dbReference type="OMA" id="GIWIMCV"/>
<sequence>MVVDSYGPIDSYFMGRRLNLFCLVVTVTVTLVTTLLMGVTVLSDNWEIILYSRTKVETIAKVNRTNATVEELFEGKTLIVTQWTNVSTAGQRDFLIQLHGGLWSVCWDLSEIEATQLEELYPNATGVRCLDSLKEQEKYVDDTPFGTNSRQIRMQNLSISCSLVCLIVLLSGLVVFWIGLIERQVPPVFVVSVLYLLAAVFAIFSLAIARHRRQSNGPDCGMLDDQIDNIFIPARTFQTSWSVHLGWVAVSFCFLSAICVYTLSKLMRNSPFVI</sequence>